<evidence type="ECO:0000313" key="2">
    <source>
        <dbReference type="Proteomes" id="UP001446871"/>
    </source>
</evidence>
<organism evidence="1 2">
    <name type="scientific">Apiospora saccharicola</name>
    <dbReference type="NCBI Taxonomy" id="335842"/>
    <lineage>
        <taxon>Eukaryota</taxon>
        <taxon>Fungi</taxon>
        <taxon>Dikarya</taxon>
        <taxon>Ascomycota</taxon>
        <taxon>Pezizomycotina</taxon>
        <taxon>Sordariomycetes</taxon>
        <taxon>Xylariomycetidae</taxon>
        <taxon>Amphisphaeriales</taxon>
        <taxon>Apiosporaceae</taxon>
        <taxon>Apiospora</taxon>
    </lineage>
</organism>
<name>A0ABR1TL94_9PEZI</name>
<comment type="caution">
    <text evidence="1">The sequence shown here is derived from an EMBL/GenBank/DDBJ whole genome shotgun (WGS) entry which is preliminary data.</text>
</comment>
<keyword evidence="2" id="KW-1185">Reference proteome</keyword>
<gene>
    <name evidence="1" type="ORF">PG996_014750</name>
</gene>
<dbReference type="Proteomes" id="UP001446871">
    <property type="component" value="Unassembled WGS sequence"/>
</dbReference>
<evidence type="ECO:0000313" key="1">
    <source>
        <dbReference type="EMBL" id="KAK8046686.1"/>
    </source>
</evidence>
<reference evidence="1 2" key="1">
    <citation type="submission" date="2023-01" db="EMBL/GenBank/DDBJ databases">
        <title>Analysis of 21 Apiospora genomes using comparative genomics revels a genus with tremendous synthesis potential of carbohydrate active enzymes and secondary metabolites.</title>
        <authorList>
            <person name="Sorensen T."/>
        </authorList>
    </citation>
    <scope>NUCLEOTIDE SEQUENCE [LARGE SCALE GENOMIC DNA]</scope>
    <source>
        <strain evidence="1 2">CBS 83171</strain>
    </source>
</reference>
<sequence length="428" mass="49022">MAVPRIQMDQEPRTGILDFPLELLSLTFEHFRIDDDDCTQDRTELRDATRALRLTCRRLSDAATLILFSDLIIDLNKESVRRAEELVSRNPLIAASVRKVVISLACYKPGMADDMALFVRARLEDIDQACWRCVPDWHMIRSHLYESELELVDEWYSDSKGPPEQIECLRNGCRIFEAWNMDRYLDHDEDSDVYEFEEVTERGAAVRNYRELIWKAHEAYYEKHQEQLELVESGSFVQSIVRCLGYLRQKGLQFIITDDIKSPYPESVYIINDNDCLLTAMSAPHGWLDNFVSQSDRDEVSLPAVRLLSEIPAASYRAGTPITDLNLECFPTWGQLSLLFPGAPSLSTMSEMFAELGTACQHLERFEFGREGMSFLGPVWQHRGSMSPQDRLHANSFFKAMFSGGKLNAIYVDTLKFGHGVSSTPPEY</sequence>
<proteinExistence type="predicted"/>
<accession>A0ABR1TL94</accession>
<dbReference type="EMBL" id="JAQQWM010000009">
    <property type="protein sequence ID" value="KAK8046686.1"/>
    <property type="molecule type" value="Genomic_DNA"/>
</dbReference>
<protein>
    <recommendedName>
        <fullName evidence="3">F-box domain-containing protein</fullName>
    </recommendedName>
</protein>
<evidence type="ECO:0008006" key="3">
    <source>
        <dbReference type="Google" id="ProtNLM"/>
    </source>
</evidence>